<evidence type="ECO:0000259" key="2">
    <source>
        <dbReference type="Pfam" id="PF17667"/>
    </source>
</evidence>
<dbReference type="PANTHER" id="PTHR38248:SF2">
    <property type="entry name" value="FUNK1 11"/>
    <property type="match status" value="1"/>
</dbReference>
<dbReference type="PANTHER" id="PTHR38248">
    <property type="entry name" value="FUNK1 6"/>
    <property type="match status" value="1"/>
</dbReference>
<sequence>MWPRMRGNVVVMSEPIYTTPSCWGPLPTSYTRNAASMTVGNAPLDEQRDAMLADLDQVVPIVSHSYFQNYILPEPPCKNDKSVVRAVLKLLKTNGTIVGGRWKYWPKDPRDLNGTAPGPQGGRLLEDKVFEPFKDLVEAIQTACTQVKGGPTREQCVKFQCNPSSIPESISRNEVSKSKPDSYGLLMESSSPVRWCDVVTPGEFKKRDTPGDKLDNYKKVLWTMCYMMQEDARRRFVIGFTIENVSMRLWFLSRSEALVTEEFDFMANHGAIVDFVLRMSFSTAAQLGFDETMTRRPWLSRIDKSVVYDIDVWDDTTEGSVVKTYRTRRLISELGAISPRGRGTRVWEVDEIDKDSGKVIGISSKVLKDVWADLERPTEGKIVKDIKKKAILAGREADFKNHFLETDRYGHVYISDGPTTREDTTNCFIPNRKRAKGISSTAPTLRVVANSGNRIPIMTAQGPVAGDGKDLARLPTEFSRYPVKVHHRIIYSEVGTPIFQAPTLRDVFMCVGEVLQRLLLMHDLGWVHRDISYGNVLIVNGKGKLTDLEYAKEESDFSGPHGIRTGTPFFMSHEVEGHRYKHLPYTNAEDGRLNDPRKIDFRKRNAANAMSKKLDLTSQPGNVPFRHNPLHDLESLLLLCIFLLLAAEFKKRRQDTARRVSEFKKAQDKLFAFIFLQTKSRDALFDGNTSLRARFAMLHPTIAEISGYLDPIADRLRSTYHAAEADMTPSAPIPFTVGGHVAAVSANQLLEVITVLENHDLQLLNENKLRPHGPAWKVVLGVPDHVLQPGPPQPDASAGSPTEGQPDPGTEAEKPAQAASEEEASVHRGPEPATTESDPPRRSLRIATSATQNALNAQSGTTHGTGRGRSTNARGTRAIAHKAASSDVARGTHDSQVSNPADAGPSSLAKNPQPGARERVTRATSRSQASKPTDDAQAAAPAVKVTRGGARGKATRPARGRGRGRGF</sequence>
<dbReference type="InterPro" id="IPR011009">
    <property type="entry name" value="Kinase-like_dom_sf"/>
</dbReference>
<protein>
    <recommendedName>
        <fullName evidence="2">Fungal-type protein kinase domain-containing protein</fullName>
    </recommendedName>
</protein>
<organism evidence="3 4">
    <name type="scientific">Phanerochaete sordida</name>
    <dbReference type="NCBI Taxonomy" id="48140"/>
    <lineage>
        <taxon>Eukaryota</taxon>
        <taxon>Fungi</taxon>
        <taxon>Dikarya</taxon>
        <taxon>Basidiomycota</taxon>
        <taxon>Agaricomycotina</taxon>
        <taxon>Agaricomycetes</taxon>
        <taxon>Polyporales</taxon>
        <taxon>Phanerochaetaceae</taxon>
        <taxon>Phanerochaete</taxon>
    </lineage>
</organism>
<dbReference type="InterPro" id="IPR040976">
    <property type="entry name" value="Pkinase_fungal"/>
</dbReference>
<proteinExistence type="predicted"/>
<dbReference type="Proteomes" id="UP000703269">
    <property type="component" value="Unassembled WGS sequence"/>
</dbReference>
<dbReference type="AlphaFoldDB" id="A0A9P3GHV2"/>
<dbReference type="EMBL" id="BPQB01000045">
    <property type="protein sequence ID" value="GJE95056.1"/>
    <property type="molecule type" value="Genomic_DNA"/>
</dbReference>
<dbReference type="Gene3D" id="1.10.510.10">
    <property type="entry name" value="Transferase(Phosphotransferase) domain 1"/>
    <property type="match status" value="1"/>
</dbReference>
<evidence type="ECO:0000313" key="4">
    <source>
        <dbReference type="Proteomes" id="UP000703269"/>
    </source>
</evidence>
<dbReference type="SUPFAM" id="SSF56112">
    <property type="entry name" value="Protein kinase-like (PK-like)"/>
    <property type="match status" value="1"/>
</dbReference>
<reference evidence="3 4" key="1">
    <citation type="submission" date="2021-08" db="EMBL/GenBank/DDBJ databases">
        <title>Draft Genome Sequence of Phanerochaete sordida strain YK-624.</title>
        <authorList>
            <person name="Mori T."/>
            <person name="Dohra H."/>
            <person name="Suzuki T."/>
            <person name="Kawagishi H."/>
            <person name="Hirai H."/>
        </authorList>
    </citation>
    <scope>NUCLEOTIDE SEQUENCE [LARGE SCALE GENOMIC DNA]</scope>
    <source>
        <strain evidence="3 4">YK-624</strain>
    </source>
</reference>
<keyword evidence="4" id="KW-1185">Reference proteome</keyword>
<accession>A0A9P3GHV2</accession>
<evidence type="ECO:0000256" key="1">
    <source>
        <dbReference type="SAM" id="MobiDB-lite"/>
    </source>
</evidence>
<evidence type="ECO:0000313" key="3">
    <source>
        <dbReference type="EMBL" id="GJE95056.1"/>
    </source>
</evidence>
<feature type="region of interest" description="Disordered" evidence="1">
    <location>
        <begin position="783"/>
        <end position="967"/>
    </location>
</feature>
<comment type="caution">
    <text evidence="3">The sequence shown here is derived from an EMBL/GenBank/DDBJ whole genome shotgun (WGS) entry which is preliminary data.</text>
</comment>
<dbReference type="Pfam" id="PF17667">
    <property type="entry name" value="Pkinase_fungal"/>
    <property type="match status" value="1"/>
</dbReference>
<feature type="compositionally biased region" description="Polar residues" evidence="1">
    <location>
        <begin position="922"/>
        <end position="931"/>
    </location>
</feature>
<feature type="domain" description="Fungal-type protein kinase" evidence="2">
    <location>
        <begin position="189"/>
        <end position="640"/>
    </location>
</feature>
<name>A0A9P3GHV2_9APHY</name>
<gene>
    <name evidence="3" type="ORF">PsYK624_112350</name>
</gene>
<feature type="compositionally biased region" description="Low complexity" evidence="1">
    <location>
        <begin position="859"/>
        <end position="871"/>
    </location>
</feature>
<dbReference type="OrthoDB" id="2803047at2759"/>
<feature type="compositionally biased region" description="Polar residues" evidence="1">
    <location>
        <begin position="846"/>
        <end position="858"/>
    </location>
</feature>
<feature type="compositionally biased region" description="Basic residues" evidence="1">
    <location>
        <begin position="953"/>
        <end position="967"/>
    </location>
</feature>